<name>A0A0G0BBU6_9BACT</name>
<accession>A0A0G0BBU6</accession>
<sequence>MRTYIKNLQKKEEGKRKQIFAGAMIVSMFFVGVIWIYGLGVRFGNPEVKEKTREDIKPFKLFSNSLSDTYSNVSASVGKASSKDTVKTETEQKDEKQIDLMPIEYSNQ</sequence>
<evidence type="ECO:0000313" key="3">
    <source>
        <dbReference type="Proteomes" id="UP000034952"/>
    </source>
</evidence>
<organism evidence="2 3">
    <name type="scientific">Candidatus Nomurabacteria bacterium GW2011_GWE1_35_16</name>
    <dbReference type="NCBI Taxonomy" id="1618761"/>
    <lineage>
        <taxon>Bacteria</taxon>
        <taxon>Candidatus Nomuraibacteriota</taxon>
    </lineage>
</organism>
<feature type="transmembrane region" description="Helical" evidence="1">
    <location>
        <begin position="20"/>
        <end position="40"/>
    </location>
</feature>
<protein>
    <submittedName>
        <fullName evidence="2">Uncharacterized protein</fullName>
    </submittedName>
</protein>
<dbReference type="AlphaFoldDB" id="A0A0G0BBU6"/>
<proteinExistence type="predicted"/>
<dbReference type="Proteomes" id="UP000034952">
    <property type="component" value="Unassembled WGS sequence"/>
</dbReference>
<comment type="caution">
    <text evidence="2">The sequence shown here is derived from an EMBL/GenBank/DDBJ whole genome shotgun (WGS) entry which is preliminary data.</text>
</comment>
<dbReference type="EMBL" id="LBPY01000001">
    <property type="protein sequence ID" value="KKP66973.1"/>
    <property type="molecule type" value="Genomic_DNA"/>
</dbReference>
<keyword evidence="1" id="KW-0472">Membrane</keyword>
<keyword evidence="1" id="KW-0812">Transmembrane</keyword>
<reference evidence="2 3" key="1">
    <citation type="journal article" date="2015" name="Nature">
        <title>rRNA introns, odd ribosomes, and small enigmatic genomes across a large radiation of phyla.</title>
        <authorList>
            <person name="Brown C.T."/>
            <person name="Hug L.A."/>
            <person name="Thomas B.C."/>
            <person name="Sharon I."/>
            <person name="Castelle C.J."/>
            <person name="Singh A."/>
            <person name="Wilkins M.J."/>
            <person name="Williams K.H."/>
            <person name="Banfield J.F."/>
        </authorList>
    </citation>
    <scope>NUCLEOTIDE SEQUENCE [LARGE SCALE GENOMIC DNA]</scope>
</reference>
<gene>
    <name evidence="2" type="ORF">UR64_C0001G0052</name>
</gene>
<keyword evidence="1" id="KW-1133">Transmembrane helix</keyword>
<evidence type="ECO:0000256" key="1">
    <source>
        <dbReference type="SAM" id="Phobius"/>
    </source>
</evidence>
<evidence type="ECO:0000313" key="2">
    <source>
        <dbReference type="EMBL" id="KKP66973.1"/>
    </source>
</evidence>